<accession>A0ACC1IDT1</accession>
<comment type="caution">
    <text evidence="1">The sequence shown here is derived from an EMBL/GenBank/DDBJ whole genome shotgun (WGS) entry which is preliminary data.</text>
</comment>
<organism evidence="1 2">
    <name type="scientific">Kickxella alabastrina</name>
    <dbReference type="NCBI Taxonomy" id="61397"/>
    <lineage>
        <taxon>Eukaryota</taxon>
        <taxon>Fungi</taxon>
        <taxon>Fungi incertae sedis</taxon>
        <taxon>Zoopagomycota</taxon>
        <taxon>Kickxellomycotina</taxon>
        <taxon>Kickxellomycetes</taxon>
        <taxon>Kickxellales</taxon>
        <taxon>Kickxellaceae</taxon>
        <taxon>Kickxella</taxon>
    </lineage>
</organism>
<sequence length="292" mass="32523">MLTSPLLRGGRWTRESRIFISISAIQTVANIAFESYFISRLNQQTDTSNQTQLYIVYDSGFIAAQIFAFILTYSALHVRSEPLVTAATAFDMLLVLFQVAQITQTGALLGTIAMQAVSISILALGFAGKVWLVWSYLKKEFGWQVYRALGADLKMQRIFFFHQILLSLVTLAAFLFLELWMQLATITVQSHGSEGGGWAQNILILFVCTGVLCMALFAAVQEFCWLMYGCIAVFVISPAFFICKLVTVNRHQAVSDGEDVYAGGRKYMTFILILLLILDIALVAISFVVSRT</sequence>
<evidence type="ECO:0000313" key="2">
    <source>
        <dbReference type="Proteomes" id="UP001150581"/>
    </source>
</evidence>
<dbReference type="Proteomes" id="UP001150581">
    <property type="component" value="Unassembled WGS sequence"/>
</dbReference>
<keyword evidence="2" id="KW-1185">Reference proteome</keyword>
<proteinExistence type="predicted"/>
<name>A0ACC1IDT1_9FUNG</name>
<evidence type="ECO:0000313" key="1">
    <source>
        <dbReference type="EMBL" id="KAJ1893531.1"/>
    </source>
</evidence>
<gene>
    <name evidence="1" type="ORF">LPJ66_005693</name>
</gene>
<feature type="non-terminal residue" evidence="1">
    <location>
        <position position="292"/>
    </location>
</feature>
<protein>
    <submittedName>
        <fullName evidence="1">Uncharacterized protein</fullName>
    </submittedName>
</protein>
<dbReference type="EMBL" id="JANBPG010000820">
    <property type="protein sequence ID" value="KAJ1893531.1"/>
    <property type="molecule type" value="Genomic_DNA"/>
</dbReference>
<reference evidence="1" key="1">
    <citation type="submission" date="2022-07" db="EMBL/GenBank/DDBJ databases">
        <title>Phylogenomic reconstructions and comparative analyses of Kickxellomycotina fungi.</title>
        <authorList>
            <person name="Reynolds N.K."/>
            <person name="Stajich J.E."/>
            <person name="Barry K."/>
            <person name="Grigoriev I.V."/>
            <person name="Crous P."/>
            <person name="Smith M.E."/>
        </authorList>
    </citation>
    <scope>NUCLEOTIDE SEQUENCE</scope>
    <source>
        <strain evidence="1">Benny 63K</strain>
    </source>
</reference>